<organism evidence="1 2">
    <name type="scientific">Marivirga tractuosa (strain ATCC 23168 / DSM 4126 / NBRC 15989 / NCIMB 1408 / VKM B-1430 / H-43)</name>
    <name type="common">Microscilla tractuosa</name>
    <name type="synonym">Flexibacter tractuosus</name>
    <dbReference type="NCBI Taxonomy" id="643867"/>
    <lineage>
        <taxon>Bacteria</taxon>
        <taxon>Pseudomonadati</taxon>
        <taxon>Bacteroidota</taxon>
        <taxon>Cytophagia</taxon>
        <taxon>Cytophagales</taxon>
        <taxon>Marivirgaceae</taxon>
        <taxon>Marivirga</taxon>
    </lineage>
</organism>
<proteinExistence type="predicted"/>
<dbReference type="eggNOG" id="ENOG50331QH">
    <property type="taxonomic scope" value="Bacteria"/>
</dbReference>
<gene>
    <name evidence="1" type="ordered locus">Ftrac_1254</name>
</gene>
<dbReference type="EMBL" id="CP002349">
    <property type="protein sequence ID" value="ADR21245.1"/>
    <property type="molecule type" value="Genomic_DNA"/>
</dbReference>
<name>E4TLC4_MARTH</name>
<evidence type="ECO:0000313" key="1">
    <source>
        <dbReference type="EMBL" id="ADR21245.1"/>
    </source>
</evidence>
<keyword evidence="2" id="KW-1185">Reference proteome</keyword>
<protein>
    <submittedName>
        <fullName evidence="1">Uncharacterized protein</fullName>
    </submittedName>
</protein>
<dbReference type="HOGENOM" id="CLU_1999813_0_0_10"/>
<dbReference type="KEGG" id="mtt:Ftrac_1254"/>
<accession>E4TLC4</accession>
<evidence type="ECO:0000313" key="2">
    <source>
        <dbReference type="Proteomes" id="UP000008720"/>
    </source>
</evidence>
<dbReference type="AlphaFoldDB" id="E4TLC4"/>
<sequence length="122" mass="13735">MILLTLITIFLSCSESDVNKSAVNIRLANTSIYDYENIIINTTTGDVNFGDLKSGSISDYKVFETAYRYAYVKLEINGNIFRIQPIDYVGETPLKNGNYTYEIHTDSPNEEYGALSIELVVD</sequence>
<dbReference type="Proteomes" id="UP000008720">
    <property type="component" value="Chromosome"/>
</dbReference>
<reference evidence="1 2" key="1">
    <citation type="journal article" date="2011" name="Stand. Genomic Sci.">
        <title>Complete genome sequence of Marivirga tractuosa type strain (H-43).</title>
        <authorList>
            <person name="Pagani I."/>
            <person name="Chertkov O."/>
            <person name="Lapidus A."/>
            <person name="Lucas S."/>
            <person name="Del Rio T.G."/>
            <person name="Tice H."/>
            <person name="Copeland A."/>
            <person name="Cheng J.F."/>
            <person name="Nolan M."/>
            <person name="Saunders E."/>
            <person name="Pitluck S."/>
            <person name="Held B."/>
            <person name="Goodwin L."/>
            <person name="Liolios K."/>
            <person name="Ovchinikova G."/>
            <person name="Ivanova N."/>
            <person name="Mavromatis K."/>
            <person name="Pati A."/>
            <person name="Chen A."/>
            <person name="Palaniappan K."/>
            <person name="Land M."/>
            <person name="Hauser L."/>
            <person name="Jeffries C.D."/>
            <person name="Detter J.C."/>
            <person name="Han C."/>
            <person name="Tapia R."/>
            <person name="Ngatchou-Djao O.D."/>
            <person name="Rohde M."/>
            <person name="Goker M."/>
            <person name="Spring S."/>
            <person name="Sikorski J."/>
            <person name="Woyke T."/>
            <person name="Bristow J."/>
            <person name="Eisen J.A."/>
            <person name="Markowitz V."/>
            <person name="Hugenholtz P."/>
            <person name="Klenk H.P."/>
            <person name="Kyrpides N.C."/>
        </authorList>
    </citation>
    <scope>NUCLEOTIDE SEQUENCE [LARGE SCALE GENOMIC DNA]</scope>
    <source>
        <strain evidence="2">ATCC 23168 / DSM 4126 / NBRC 15989 / NCIMB 1408 / VKM B-1430 / H-43</strain>
    </source>
</reference>
<dbReference type="STRING" id="643867.Ftrac_1254"/>